<evidence type="ECO:0000256" key="4">
    <source>
        <dbReference type="SAM" id="Coils"/>
    </source>
</evidence>
<gene>
    <name evidence="6" type="ORF">OSTQU699_LOCUS8914</name>
</gene>
<dbReference type="SMART" id="SM00028">
    <property type="entry name" value="TPR"/>
    <property type="match status" value="15"/>
</dbReference>
<dbReference type="Pfam" id="PF14559">
    <property type="entry name" value="TPR_19"/>
    <property type="match status" value="2"/>
</dbReference>
<feature type="region of interest" description="Disordered" evidence="5">
    <location>
        <begin position="1556"/>
        <end position="1600"/>
    </location>
</feature>
<feature type="repeat" description="TPR" evidence="3">
    <location>
        <begin position="1373"/>
        <end position="1406"/>
    </location>
</feature>
<evidence type="ECO:0000256" key="5">
    <source>
        <dbReference type="SAM" id="MobiDB-lite"/>
    </source>
</evidence>
<dbReference type="PROSITE" id="PS50005">
    <property type="entry name" value="TPR"/>
    <property type="match status" value="8"/>
</dbReference>
<evidence type="ECO:0008006" key="8">
    <source>
        <dbReference type="Google" id="ProtNLM"/>
    </source>
</evidence>
<keyword evidence="2 3" id="KW-0802">TPR repeat</keyword>
<feature type="repeat" description="TPR" evidence="3">
    <location>
        <begin position="717"/>
        <end position="750"/>
    </location>
</feature>
<proteinExistence type="predicted"/>
<dbReference type="InterPro" id="IPR019734">
    <property type="entry name" value="TPR_rpt"/>
</dbReference>
<protein>
    <recommendedName>
        <fullName evidence="8">Tetratricopeptide repeat protein</fullName>
    </recommendedName>
</protein>
<dbReference type="EMBL" id="CAJHUC010002302">
    <property type="protein sequence ID" value="CAD7703557.1"/>
    <property type="molecule type" value="Genomic_DNA"/>
</dbReference>
<dbReference type="PANTHER" id="PTHR45586">
    <property type="entry name" value="TPR REPEAT-CONTAINING PROTEIN PA4667"/>
    <property type="match status" value="1"/>
</dbReference>
<evidence type="ECO:0000313" key="6">
    <source>
        <dbReference type="EMBL" id="CAD7703557.1"/>
    </source>
</evidence>
<feature type="repeat" description="TPR" evidence="3">
    <location>
        <begin position="1271"/>
        <end position="1304"/>
    </location>
</feature>
<keyword evidence="1" id="KW-0677">Repeat</keyword>
<sequence>MPAFAQDVSKEGKTTKKDISATLDRTKDQSKALDKDKTKDKKDLGLSEGPADSKDVNVDKRTPEEIDKIKRELEAKNMQMIQKLDQIIQGDPYSAQKPDWMFQKAELLWELRNWEYLRARAEYNQCLGAADAGNIDESKCKEPVADYGDAQTIYSDILKQYPDYSRLDEVIYRLGRGLIEAGEGAKAVPLLQRLVQNYPNSRYKPEAHLALGEFYFDKNIFNLAKTNYEEVIGFESYGFREYARYKLGWVHYNQNDYRLAVDTFKQVVETNDQTIGFRNQALNDLILGFAQLEDGWKEARTYFLDYDKRYAGKDPQAKGDKEYAYKQMGKMAGYLEQQGQDEDAIEIYEWFIGERPNNKKIPEWMESIVIAKKKEVNNLEATEAAMNRFIAYLDPAGTWATQNKENKGAIQNAELLTEASLAYLSNVYHVRAEKEGAIDDYKKAADYYEQFVKRFPNKPASFDMNFLLGQIYLFELKELPKAAAQYQKVVDLYKADKIPKGIKKEDAEETVELAAFATVNAYNELVKSKCEDSILVKMAEAAESSKDGVYKTKDTMDLKEDKPNPKVDIAAKCKYELSFVEASDQWSEMYPKDKRTPTVDYVSAEIYKARGHYDKCVPRYENIIKNAPKKHPYRSFAGASLLDANYRLERWNEVEKWARYLLENKIFDVTPKTGLQQTIAFAINEKAKDLDEAKKPMEAASELLRLADEFPESDLAPGAVFNAAAYYERGEQINKAIETYERVVAMNPKDEKAKEKQIDRAAEALFVMGAIFESRADFDRAASYFERLADEKYRDHERASDAIYNAGVLREAMEQWDKAIEVYEKYIDLYGKTGDEEVTKNVRELGMRMAHLEKERENWKDALKRFESFTKRKDIKPNEVIEANAEIGLLHEKMKGKRWQKNADEAFDKVYKTYAEKFPAHLETVKDEKDKKAQDRLARKYVSEAKFTQAERIYDEFAGIKLTFPMSTLQKNLVKKGELEQKAEKIYFEVIDLKNPFFVSAAAYRVGSMYKNFSDELYNLPMPSGLTPDQEDLYRMQLDEYAFPLQEKALTAFKRARQLALDLEAYNEWSSKSCEVIAELEAQAYPITEQDGVETGHDQVLFTKTKPAVAVADARDRLKEREDARRAKEEEERKRKEAEEAAKKAAAEAAANGGAQPQPTNKPFGATRDAHHQKREDRDMIQRAAMIAMLGLLSLGLTTGCKNKKKDDKPQVEKPKVDEDKAKKEAEALGLTKDAWIAYQEGVALLEQEQPDRAGAIAKFNAVLETHPEVAEAHYNLAMIYEYQGQDEKAREHLEKAREYDPGAAEYKVAMGRVYAETDDFDKAKLLFDEVLARDPSNKEARNNLAVLALKKGDLEKAKEYVITILREDEKNIPALTTLGLIYKQQKNLSLAKYVFSKVIDLDKKNADVYNNLGLVYMMEDDTPKAVASFKLANGADDGYLESRLNLGSILIEYLDYERANAQFEQALAINPDHCVANLGYGATQYATAKYEEAVKRYTYYVEKCDTKHISSYERLASLNQGPLKNPKAALEHYRKLLSLSTEKEKQQQYKAMIQFLESQANQQEPKEPAPTEDGGADTPPADGEDGGPEEGEVEEAPEG</sequence>
<keyword evidence="7" id="KW-1185">Reference proteome</keyword>
<evidence type="ECO:0000256" key="1">
    <source>
        <dbReference type="ARBA" id="ARBA00022737"/>
    </source>
</evidence>
<dbReference type="InterPro" id="IPR011990">
    <property type="entry name" value="TPR-like_helical_dom_sf"/>
</dbReference>
<feature type="region of interest" description="Disordered" evidence="5">
    <location>
        <begin position="1"/>
        <end position="62"/>
    </location>
</feature>
<evidence type="ECO:0000256" key="3">
    <source>
        <dbReference type="PROSITE-ProRule" id="PRU00339"/>
    </source>
</evidence>
<feature type="repeat" description="TPR" evidence="3">
    <location>
        <begin position="800"/>
        <end position="833"/>
    </location>
</feature>
<dbReference type="Pfam" id="PF13432">
    <property type="entry name" value="TPR_16"/>
    <property type="match status" value="1"/>
</dbReference>
<dbReference type="SMART" id="SM00671">
    <property type="entry name" value="SEL1"/>
    <property type="match status" value="5"/>
</dbReference>
<dbReference type="Proteomes" id="UP000708148">
    <property type="component" value="Unassembled WGS sequence"/>
</dbReference>
<accession>A0A8S1J8R4</accession>
<feature type="repeat" description="TPR" evidence="3">
    <location>
        <begin position="1441"/>
        <end position="1474"/>
    </location>
</feature>
<dbReference type="SUPFAM" id="SSF48452">
    <property type="entry name" value="TPR-like"/>
    <property type="match status" value="3"/>
</dbReference>
<dbReference type="OrthoDB" id="343875at2759"/>
<feature type="compositionally biased region" description="Basic and acidic residues" evidence="5">
    <location>
        <begin position="1205"/>
        <end position="1221"/>
    </location>
</feature>
<dbReference type="Pfam" id="PF13414">
    <property type="entry name" value="TPR_11"/>
    <property type="match status" value="1"/>
</dbReference>
<feature type="compositionally biased region" description="Low complexity" evidence="5">
    <location>
        <begin position="1573"/>
        <end position="1582"/>
    </location>
</feature>
<dbReference type="Pfam" id="PF13174">
    <property type="entry name" value="TPR_6"/>
    <property type="match status" value="3"/>
</dbReference>
<comment type="caution">
    <text evidence="6">The sequence shown here is derived from an EMBL/GenBank/DDBJ whole genome shotgun (WGS) entry which is preliminary data.</text>
</comment>
<dbReference type="PANTHER" id="PTHR45586:SF1">
    <property type="entry name" value="LIPOPOLYSACCHARIDE ASSEMBLY PROTEIN B"/>
    <property type="match status" value="1"/>
</dbReference>
<feature type="region of interest" description="Disordered" evidence="5">
    <location>
        <begin position="1112"/>
        <end position="1176"/>
    </location>
</feature>
<evidence type="ECO:0000256" key="2">
    <source>
        <dbReference type="ARBA" id="ARBA00022803"/>
    </source>
</evidence>
<organism evidence="6 7">
    <name type="scientific">Ostreobium quekettii</name>
    <dbReference type="NCBI Taxonomy" id="121088"/>
    <lineage>
        <taxon>Eukaryota</taxon>
        <taxon>Viridiplantae</taxon>
        <taxon>Chlorophyta</taxon>
        <taxon>core chlorophytes</taxon>
        <taxon>Ulvophyceae</taxon>
        <taxon>TCBD clade</taxon>
        <taxon>Bryopsidales</taxon>
        <taxon>Ostreobineae</taxon>
        <taxon>Ostreobiaceae</taxon>
        <taxon>Ostreobium</taxon>
    </lineage>
</organism>
<feature type="compositionally biased region" description="Basic and acidic residues" evidence="5">
    <location>
        <begin position="1113"/>
        <end position="1146"/>
    </location>
</feature>
<feature type="compositionally biased region" description="Basic and acidic residues" evidence="5">
    <location>
        <begin position="8"/>
        <end position="62"/>
    </location>
</feature>
<keyword evidence="4" id="KW-0175">Coiled coil</keyword>
<dbReference type="PROSITE" id="PS50293">
    <property type="entry name" value="TPR_REGION"/>
    <property type="match status" value="1"/>
</dbReference>
<feature type="repeat" description="TPR" evidence="3">
    <location>
        <begin position="1305"/>
        <end position="1338"/>
    </location>
</feature>
<evidence type="ECO:0000313" key="7">
    <source>
        <dbReference type="Proteomes" id="UP000708148"/>
    </source>
</evidence>
<feature type="compositionally biased region" description="Acidic residues" evidence="5">
    <location>
        <begin position="1583"/>
        <end position="1600"/>
    </location>
</feature>
<feature type="repeat" description="TPR" evidence="3">
    <location>
        <begin position="241"/>
        <end position="274"/>
    </location>
</feature>
<dbReference type="InterPro" id="IPR006597">
    <property type="entry name" value="Sel1-like"/>
</dbReference>
<reference evidence="6" key="1">
    <citation type="submission" date="2020-12" db="EMBL/GenBank/DDBJ databases">
        <authorList>
            <person name="Iha C."/>
        </authorList>
    </citation>
    <scope>NUCLEOTIDE SEQUENCE</scope>
</reference>
<feature type="region of interest" description="Disordered" evidence="5">
    <location>
        <begin position="1200"/>
        <end position="1221"/>
    </location>
</feature>
<name>A0A8S1J8R4_9CHLO</name>
<feature type="coiled-coil region" evidence="4">
    <location>
        <begin position="842"/>
        <end position="869"/>
    </location>
</feature>
<dbReference type="Gene3D" id="1.25.40.10">
    <property type="entry name" value="Tetratricopeptide repeat domain"/>
    <property type="match status" value="8"/>
</dbReference>
<dbReference type="InterPro" id="IPR051012">
    <property type="entry name" value="CellSynth/LPSAsmb/PSIAsmb"/>
</dbReference>
<feature type="repeat" description="TPR" evidence="3">
    <location>
        <begin position="762"/>
        <end position="795"/>
    </location>
</feature>